<keyword evidence="2" id="KW-1185">Reference proteome</keyword>
<evidence type="ECO:0008006" key="3">
    <source>
        <dbReference type="Google" id="ProtNLM"/>
    </source>
</evidence>
<dbReference type="AlphaFoldDB" id="A0AAW0NSG2"/>
<dbReference type="InterPro" id="IPR036397">
    <property type="entry name" value="RNaseH_sf"/>
</dbReference>
<evidence type="ECO:0000313" key="2">
    <source>
        <dbReference type="Proteomes" id="UP001460270"/>
    </source>
</evidence>
<accession>A0AAW0NSG2</accession>
<protein>
    <recommendedName>
        <fullName evidence="3">Transposase</fullName>
    </recommendedName>
</protein>
<sequence length="165" mass="18914">MTQANFSPDSQEPTEEAYLRSGRPHQGLHLTASRHAPRLHWDNVHVRWTLARWRTVLFSDCTMLMAESVFGTVLVSVMLRLLSCDGGSWGGSVMVWAGICHGHCTRLHFINANLNAQRYRDEILRPIVASFVELHHVTFQQDNARPHIARICRDFLEEEDILVLN</sequence>
<dbReference type="Proteomes" id="UP001460270">
    <property type="component" value="Unassembled WGS sequence"/>
</dbReference>
<dbReference type="Gene3D" id="3.30.420.10">
    <property type="entry name" value="Ribonuclease H-like superfamily/Ribonuclease H"/>
    <property type="match status" value="1"/>
</dbReference>
<gene>
    <name evidence="1" type="ORF">WMY93_016221</name>
</gene>
<name>A0AAW0NSG2_9GOBI</name>
<proteinExistence type="predicted"/>
<comment type="caution">
    <text evidence="1">The sequence shown here is derived from an EMBL/GenBank/DDBJ whole genome shotgun (WGS) entry which is preliminary data.</text>
</comment>
<reference evidence="2" key="1">
    <citation type="submission" date="2024-04" db="EMBL/GenBank/DDBJ databases">
        <title>Salinicola lusitanus LLJ914,a marine bacterium isolated from the Okinawa Trough.</title>
        <authorList>
            <person name="Li J."/>
        </authorList>
    </citation>
    <scope>NUCLEOTIDE SEQUENCE [LARGE SCALE GENOMIC DNA]</scope>
</reference>
<organism evidence="1 2">
    <name type="scientific">Mugilogobius chulae</name>
    <name type="common">yellowstripe goby</name>
    <dbReference type="NCBI Taxonomy" id="88201"/>
    <lineage>
        <taxon>Eukaryota</taxon>
        <taxon>Metazoa</taxon>
        <taxon>Chordata</taxon>
        <taxon>Craniata</taxon>
        <taxon>Vertebrata</taxon>
        <taxon>Euteleostomi</taxon>
        <taxon>Actinopterygii</taxon>
        <taxon>Neopterygii</taxon>
        <taxon>Teleostei</taxon>
        <taxon>Neoteleostei</taxon>
        <taxon>Acanthomorphata</taxon>
        <taxon>Gobiaria</taxon>
        <taxon>Gobiiformes</taxon>
        <taxon>Gobioidei</taxon>
        <taxon>Gobiidae</taxon>
        <taxon>Gobionellinae</taxon>
        <taxon>Mugilogobius</taxon>
    </lineage>
</organism>
<dbReference type="EMBL" id="JBBPFD010000011">
    <property type="protein sequence ID" value="KAK7907609.1"/>
    <property type="molecule type" value="Genomic_DNA"/>
</dbReference>
<dbReference type="GO" id="GO:0003676">
    <property type="term" value="F:nucleic acid binding"/>
    <property type="evidence" value="ECO:0007669"/>
    <property type="project" value="InterPro"/>
</dbReference>
<evidence type="ECO:0000313" key="1">
    <source>
        <dbReference type="EMBL" id="KAK7907609.1"/>
    </source>
</evidence>